<evidence type="ECO:0000256" key="3">
    <source>
        <dbReference type="ARBA" id="ARBA00022989"/>
    </source>
</evidence>
<proteinExistence type="predicted"/>
<dbReference type="PANTHER" id="PTHR21461:SF69">
    <property type="entry name" value="GLYCOSYLTRANSFERASE FAMILY 92 PROTEIN"/>
    <property type="match status" value="1"/>
</dbReference>
<dbReference type="GO" id="GO:0005737">
    <property type="term" value="C:cytoplasm"/>
    <property type="evidence" value="ECO:0007669"/>
    <property type="project" value="TreeGrafter"/>
</dbReference>
<evidence type="ECO:0000256" key="1">
    <source>
        <dbReference type="ARBA" id="ARBA00004167"/>
    </source>
</evidence>
<dbReference type="PaxDb" id="2903-EOD08417"/>
<dbReference type="Pfam" id="PF13704">
    <property type="entry name" value="Glyco_tranf_2_4"/>
    <property type="match status" value="1"/>
</dbReference>
<evidence type="ECO:0008006" key="6">
    <source>
        <dbReference type="Google" id="ProtNLM"/>
    </source>
</evidence>
<keyword evidence="5" id="KW-1185">Reference proteome</keyword>
<evidence type="ECO:0000256" key="2">
    <source>
        <dbReference type="ARBA" id="ARBA00022692"/>
    </source>
</evidence>
<keyword evidence="3" id="KW-0472">Membrane</keyword>
<reference evidence="5" key="1">
    <citation type="journal article" date="2013" name="Nature">
        <title>Pan genome of the phytoplankton Emiliania underpins its global distribution.</title>
        <authorList>
            <person name="Read B.A."/>
            <person name="Kegel J."/>
            <person name="Klute M.J."/>
            <person name="Kuo A."/>
            <person name="Lefebvre S.C."/>
            <person name="Maumus F."/>
            <person name="Mayer C."/>
            <person name="Miller J."/>
            <person name="Monier A."/>
            <person name="Salamov A."/>
            <person name="Young J."/>
            <person name="Aguilar M."/>
            <person name="Claverie J.M."/>
            <person name="Frickenhaus S."/>
            <person name="Gonzalez K."/>
            <person name="Herman E.K."/>
            <person name="Lin Y.C."/>
            <person name="Napier J."/>
            <person name="Ogata H."/>
            <person name="Sarno A.F."/>
            <person name="Shmutz J."/>
            <person name="Schroeder D."/>
            <person name="de Vargas C."/>
            <person name="Verret F."/>
            <person name="von Dassow P."/>
            <person name="Valentin K."/>
            <person name="Van de Peer Y."/>
            <person name="Wheeler G."/>
            <person name="Dacks J.B."/>
            <person name="Delwiche C.F."/>
            <person name="Dyhrman S.T."/>
            <person name="Glockner G."/>
            <person name="John U."/>
            <person name="Richards T."/>
            <person name="Worden A.Z."/>
            <person name="Zhang X."/>
            <person name="Grigoriev I.V."/>
            <person name="Allen A.E."/>
            <person name="Bidle K."/>
            <person name="Borodovsky M."/>
            <person name="Bowler C."/>
            <person name="Brownlee C."/>
            <person name="Cock J.M."/>
            <person name="Elias M."/>
            <person name="Gladyshev V.N."/>
            <person name="Groth M."/>
            <person name="Guda C."/>
            <person name="Hadaegh A."/>
            <person name="Iglesias-Rodriguez M.D."/>
            <person name="Jenkins J."/>
            <person name="Jones B.M."/>
            <person name="Lawson T."/>
            <person name="Leese F."/>
            <person name="Lindquist E."/>
            <person name="Lobanov A."/>
            <person name="Lomsadze A."/>
            <person name="Malik S.B."/>
            <person name="Marsh M.E."/>
            <person name="Mackinder L."/>
            <person name="Mock T."/>
            <person name="Mueller-Roeber B."/>
            <person name="Pagarete A."/>
            <person name="Parker M."/>
            <person name="Probert I."/>
            <person name="Quesneville H."/>
            <person name="Raines C."/>
            <person name="Rensing S.A."/>
            <person name="Riano-Pachon D.M."/>
            <person name="Richier S."/>
            <person name="Rokitta S."/>
            <person name="Shiraiwa Y."/>
            <person name="Soanes D.M."/>
            <person name="van der Giezen M."/>
            <person name="Wahlund T.M."/>
            <person name="Williams B."/>
            <person name="Wilson W."/>
            <person name="Wolfe G."/>
            <person name="Wurch L.L."/>
        </authorList>
    </citation>
    <scope>NUCLEOTIDE SEQUENCE</scope>
</reference>
<dbReference type="KEGG" id="ehx:EMIHUDRAFT_217596"/>
<dbReference type="PANTHER" id="PTHR21461">
    <property type="entry name" value="GLYCOSYLTRANSFERASE FAMILY 92 PROTEIN"/>
    <property type="match status" value="1"/>
</dbReference>
<evidence type="ECO:0000313" key="4">
    <source>
        <dbReference type="EnsemblProtists" id="EOD08417"/>
    </source>
</evidence>
<accession>A0A0D3IAY2</accession>
<dbReference type="GO" id="GO:0016020">
    <property type="term" value="C:membrane"/>
    <property type="evidence" value="ECO:0007669"/>
    <property type="project" value="UniProtKB-SubCell"/>
</dbReference>
<dbReference type="GeneID" id="17254480"/>
<dbReference type="Proteomes" id="UP000013827">
    <property type="component" value="Unassembled WGS sequence"/>
</dbReference>
<dbReference type="GO" id="GO:0016757">
    <property type="term" value="F:glycosyltransferase activity"/>
    <property type="evidence" value="ECO:0007669"/>
    <property type="project" value="TreeGrafter"/>
</dbReference>
<dbReference type="RefSeq" id="XP_005760846.1">
    <property type="nucleotide sequence ID" value="XM_005760789.1"/>
</dbReference>
<name>A0A0D3IAY2_EMIH1</name>
<dbReference type="EnsemblProtists" id="EOD08417">
    <property type="protein sequence ID" value="EOD08417"/>
    <property type="gene ID" value="EMIHUDRAFT_217596"/>
</dbReference>
<evidence type="ECO:0000313" key="5">
    <source>
        <dbReference type="Proteomes" id="UP000013827"/>
    </source>
</evidence>
<dbReference type="HOGENOM" id="CLU_999048_0_0_1"/>
<organism evidence="4 5">
    <name type="scientific">Emiliania huxleyi (strain CCMP1516)</name>
    <dbReference type="NCBI Taxonomy" id="280463"/>
    <lineage>
        <taxon>Eukaryota</taxon>
        <taxon>Haptista</taxon>
        <taxon>Haptophyta</taxon>
        <taxon>Prymnesiophyceae</taxon>
        <taxon>Isochrysidales</taxon>
        <taxon>Noelaerhabdaceae</taxon>
        <taxon>Emiliania</taxon>
    </lineage>
</organism>
<protein>
    <recommendedName>
        <fullName evidence="6">Glycosyltransferase family 92 protein</fullName>
    </recommendedName>
</protein>
<reference evidence="4" key="2">
    <citation type="submission" date="2024-10" db="UniProtKB">
        <authorList>
            <consortium name="EnsemblProtists"/>
        </authorList>
    </citation>
    <scope>IDENTIFICATION</scope>
</reference>
<sequence length="279" mass="31706">MDMRLGPSTLAVMAIARDECQSFPSWLAHYRAQGVTTFHIIDNNSTDWTRRGCLNVLRTPDVIIHSWPFTARDLATAKAEGRYSCPSDNQSTTGVEPATCGSIQVAAYNTVLPHVASEWIMPVDLDEYAFGVRQTLASFLASSLPSVRQVCIPWLIFGSSNRTVQPACIARDLVRRAKDFETNGKCVQRTRYTRRIEVHRSVMHGKMHHYKAPAVRLHHYKAQSQESIERKMSNRESTMFESVFNRQSAGFWLNRDRPRYNEVVDTALAERAACPHNYV</sequence>
<comment type="subcellular location">
    <subcellularLocation>
        <location evidence="1">Membrane</location>
        <topology evidence="1">Single-pass membrane protein</topology>
    </subcellularLocation>
</comment>
<dbReference type="AlphaFoldDB" id="A0A0D3IAY2"/>
<keyword evidence="3" id="KW-1133">Transmembrane helix</keyword>
<keyword evidence="2" id="KW-0812">Transmembrane</keyword>